<evidence type="ECO:0000313" key="2">
    <source>
        <dbReference type="Proteomes" id="UP000887159"/>
    </source>
</evidence>
<sequence length="176" mass="20131">MVDLAGYVIYVLIRPKGVLWDLDRWSEKANPVFEHLFRQVMSAKISMCEWNSFPSHIETFLSKWVFSKYWNKFSRAALSRMSTYISELPFPTTGNKGPSPNHEKHSHIMMLLPPNFTVGTMQSLKKLSPDIHEIQIHLPDYSKVRIITLKNVFSACPQFNGGKFCTIAIDASHSGV</sequence>
<gene>
    <name evidence="1" type="ORF">TNCV_3412901</name>
</gene>
<dbReference type="AlphaFoldDB" id="A0A8X6RRN7"/>
<dbReference type="EMBL" id="BMAU01021176">
    <property type="protein sequence ID" value="GFX93927.1"/>
    <property type="molecule type" value="Genomic_DNA"/>
</dbReference>
<proteinExistence type="predicted"/>
<comment type="caution">
    <text evidence="1">The sequence shown here is derived from an EMBL/GenBank/DDBJ whole genome shotgun (WGS) entry which is preliminary data.</text>
</comment>
<dbReference type="Proteomes" id="UP000887159">
    <property type="component" value="Unassembled WGS sequence"/>
</dbReference>
<protein>
    <submittedName>
        <fullName evidence="1">Uncharacterized protein</fullName>
    </submittedName>
</protein>
<name>A0A8X6RRN7_TRICX</name>
<keyword evidence="2" id="KW-1185">Reference proteome</keyword>
<evidence type="ECO:0000313" key="1">
    <source>
        <dbReference type="EMBL" id="GFX93927.1"/>
    </source>
</evidence>
<reference evidence="1" key="1">
    <citation type="submission" date="2020-08" db="EMBL/GenBank/DDBJ databases">
        <title>Multicomponent nature underlies the extraordinary mechanical properties of spider dragline silk.</title>
        <authorList>
            <person name="Kono N."/>
            <person name="Nakamura H."/>
            <person name="Mori M."/>
            <person name="Yoshida Y."/>
            <person name="Ohtoshi R."/>
            <person name="Malay A.D."/>
            <person name="Moran D.A.P."/>
            <person name="Tomita M."/>
            <person name="Numata K."/>
            <person name="Arakawa K."/>
        </authorList>
    </citation>
    <scope>NUCLEOTIDE SEQUENCE</scope>
</reference>
<accession>A0A8X6RRN7</accession>
<organism evidence="1 2">
    <name type="scientific">Trichonephila clavipes</name>
    <name type="common">Golden silk orbweaver</name>
    <name type="synonym">Nephila clavipes</name>
    <dbReference type="NCBI Taxonomy" id="2585209"/>
    <lineage>
        <taxon>Eukaryota</taxon>
        <taxon>Metazoa</taxon>
        <taxon>Ecdysozoa</taxon>
        <taxon>Arthropoda</taxon>
        <taxon>Chelicerata</taxon>
        <taxon>Arachnida</taxon>
        <taxon>Araneae</taxon>
        <taxon>Araneomorphae</taxon>
        <taxon>Entelegynae</taxon>
        <taxon>Araneoidea</taxon>
        <taxon>Nephilidae</taxon>
        <taxon>Trichonephila</taxon>
    </lineage>
</organism>